<dbReference type="AlphaFoldDB" id="A0A6G1L4A2"/>
<organism evidence="1 2">
    <name type="scientific">Teratosphaeria nubilosa</name>
    <dbReference type="NCBI Taxonomy" id="161662"/>
    <lineage>
        <taxon>Eukaryota</taxon>
        <taxon>Fungi</taxon>
        <taxon>Dikarya</taxon>
        <taxon>Ascomycota</taxon>
        <taxon>Pezizomycotina</taxon>
        <taxon>Dothideomycetes</taxon>
        <taxon>Dothideomycetidae</taxon>
        <taxon>Mycosphaerellales</taxon>
        <taxon>Teratosphaeriaceae</taxon>
        <taxon>Teratosphaeria</taxon>
    </lineage>
</organism>
<dbReference type="EMBL" id="ML995859">
    <property type="protein sequence ID" value="KAF2767258.1"/>
    <property type="molecule type" value="Genomic_DNA"/>
</dbReference>
<evidence type="ECO:0000313" key="1">
    <source>
        <dbReference type="EMBL" id="KAF2767258.1"/>
    </source>
</evidence>
<name>A0A6G1L4A2_9PEZI</name>
<dbReference type="OrthoDB" id="10421126at2759"/>
<dbReference type="Proteomes" id="UP000799436">
    <property type="component" value="Unassembled WGS sequence"/>
</dbReference>
<protein>
    <submittedName>
        <fullName evidence="1">Uncharacterized protein</fullName>
    </submittedName>
</protein>
<keyword evidence="2" id="KW-1185">Reference proteome</keyword>
<proteinExistence type="predicted"/>
<reference evidence="1" key="1">
    <citation type="journal article" date="2020" name="Stud. Mycol.">
        <title>101 Dothideomycetes genomes: a test case for predicting lifestyles and emergence of pathogens.</title>
        <authorList>
            <person name="Haridas S."/>
            <person name="Albert R."/>
            <person name="Binder M."/>
            <person name="Bloem J."/>
            <person name="Labutti K."/>
            <person name="Salamov A."/>
            <person name="Andreopoulos B."/>
            <person name="Baker S."/>
            <person name="Barry K."/>
            <person name="Bills G."/>
            <person name="Bluhm B."/>
            <person name="Cannon C."/>
            <person name="Castanera R."/>
            <person name="Culley D."/>
            <person name="Daum C."/>
            <person name="Ezra D."/>
            <person name="Gonzalez J."/>
            <person name="Henrissat B."/>
            <person name="Kuo A."/>
            <person name="Liang C."/>
            <person name="Lipzen A."/>
            <person name="Lutzoni F."/>
            <person name="Magnuson J."/>
            <person name="Mondo S."/>
            <person name="Nolan M."/>
            <person name="Ohm R."/>
            <person name="Pangilinan J."/>
            <person name="Park H.-J."/>
            <person name="Ramirez L."/>
            <person name="Alfaro M."/>
            <person name="Sun H."/>
            <person name="Tritt A."/>
            <person name="Yoshinaga Y."/>
            <person name="Zwiers L.-H."/>
            <person name="Turgeon B."/>
            <person name="Goodwin S."/>
            <person name="Spatafora J."/>
            <person name="Crous P."/>
            <person name="Grigoriev I."/>
        </authorList>
    </citation>
    <scope>NUCLEOTIDE SEQUENCE</scope>
    <source>
        <strain evidence="1">CBS 116005</strain>
    </source>
</reference>
<accession>A0A6G1L4A2</accession>
<evidence type="ECO:0000313" key="2">
    <source>
        <dbReference type="Proteomes" id="UP000799436"/>
    </source>
</evidence>
<sequence>MINLQSHDAKAGECVAGLKDVLQDSAATLINVNVNDVHPSWQPSFESAIHELTKPHRASNLSWKRTLRQMLAVRLGWKFVLFVDDDITPATDGSRTLLPSDLLYALYAMQEDDDLQIVGWPSVDFHDNSVVGHARRVIGLPQDVFITGSAMLLRVTGHMSFFPFSMYNEDWLRMIGTVAGAPNPRRALARGGGVRQRPYDPFRVPRAQCEEVGELIGEGLMNLLEDEGGKAFAGRTDAAYWKRVIVERRALLEDIIEARAGTGVSSRDGEQSCEA</sequence>
<gene>
    <name evidence="1" type="ORF">EJ03DRAFT_376362</name>
</gene>